<dbReference type="EMBL" id="JAPWTK010000347">
    <property type="protein sequence ID" value="KAJ8941954.1"/>
    <property type="molecule type" value="Genomic_DNA"/>
</dbReference>
<feature type="transmembrane region" description="Helical" evidence="1">
    <location>
        <begin position="21"/>
        <end position="41"/>
    </location>
</feature>
<proteinExistence type="predicted"/>
<keyword evidence="1" id="KW-0472">Membrane</keyword>
<protein>
    <submittedName>
        <fullName evidence="2">Uncharacterized protein</fullName>
    </submittedName>
</protein>
<evidence type="ECO:0000313" key="2">
    <source>
        <dbReference type="EMBL" id="KAJ8941954.1"/>
    </source>
</evidence>
<reference evidence="2" key="1">
    <citation type="journal article" date="2023" name="Insect Mol. Biol.">
        <title>Genome sequencing provides insights into the evolution of gene families encoding plant cell wall-degrading enzymes in longhorned beetles.</title>
        <authorList>
            <person name="Shin N.R."/>
            <person name="Okamura Y."/>
            <person name="Kirsch R."/>
            <person name="Pauchet Y."/>
        </authorList>
    </citation>
    <scope>NUCLEOTIDE SEQUENCE</scope>
    <source>
        <strain evidence="2">AMC_N1</strain>
    </source>
</reference>
<sequence length="106" mass="13070">MFVNNVPYIFFYFERTQRLEYISNFLTITNYLTVFCILLEINTDPVLIFYIFIFFHSLFHFYNHMMVCIVLIIKSFILINFCKKKYLDIPENIWWCIILGIYQHLL</sequence>
<name>A0AAV8XUE2_9CUCU</name>
<comment type="caution">
    <text evidence="2">The sequence shown here is derived from an EMBL/GenBank/DDBJ whole genome shotgun (WGS) entry which is preliminary data.</text>
</comment>
<feature type="transmembrane region" description="Helical" evidence="1">
    <location>
        <begin position="47"/>
        <end position="73"/>
    </location>
</feature>
<organism evidence="2 3">
    <name type="scientific">Aromia moschata</name>
    <dbReference type="NCBI Taxonomy" id="1265417"/>
    <lineage>
        <taxon>Eukaryota</taxon>
        <taxon>Metazoa</taxon>
        <taxon>Ecdysozoa</taxon>
        <taxon>Arthropoda</taxon>
        <taxon>Hexapoda</taxon>
        <taxon>Insecta</taxon>
        <taxon>Pterygota</taxon>
        <taxon>Neoptera</taxon>
        <taxon>Endopterygota</taxon>
        <taxon>Coleoptera</taxon>
        <taxon>Polyphaga</taxon>
        <taxon>Cucujiformia</taxon>
        <taxon>Chrysomeloidea</taxon>
        <taxon>Cerambycidae</taxon>
        <taxon>Cerambycinae</taxon>
        <taxon>Callichromatini</taxon>
        <taxon>Aromia</taxon>
    </lineage>
</organism>
<accession>A0AAV8XUE2</accession>
<keyword evidence="1" id="KW-0812">Transmembrane</keyword>
<keyword evidence="1" id="KW-1133">Transmembrane helix</keyword>
<evidence type="ECO:0000256" key="1">
    <source>
        <dbReference type="SAM" id="Phobius"/>
    </source>
</evidence>
<gene>
    <name evidence="2" type="ORF">NQ318_013290</name>
</gene>
<dbReference type="AlphaFoldDB" id="A0AAV8XUE2"/>
<keyword evidence="3" id="KW-1185">Reference proteome</keyword>
<dbReference type="Proteomes" id="UP001162162">
    <property type="component" value="Unassembled WGS sequence"/>
</dbReference>
<evidence type="ECO:0000313" key="3">
    <source>
        <dbReference type="Proteomes" id="UP001162162"/>
    </source>
</evidence>